<evidence type="ECO:0000313" key="3">
    <source>
        <dbReference type="Proteomes" id="UP000050525"/>
    </source>
</evidence>
<feature type="transmembrane region" description="Helical" evidence="1">
    <location>
        <begin position="35"/>
        <end position="56"/>
    </location>
</feature>
<keyword evidence="1" id="KW-0472">Membrane</keyword>
<accession>A0A151PCH6</accession>
<dbReference type="AlphaFoldDB" id="A0A151PCH6"/>
<proteinExistence type="predicted"/>
<comment type="caution">
    <text evidence="2">The sequence shown here is derived from an EMBL/GenBank/DDBJ whole genome shotgun (WGS) entry which is preliminary data.</text>
</comment>
<dbReference type="EMBL" id="AKHW03000499">
    <property type="protein sequence ID" value="KYO46708.1"/>
    <property type="molecule type" value="Genomic_DNA"/>
</dbReference>
<evidence type="ECO:0000313" key="2">
    <source>
        <dbReference type="EMBL" id="KYO46708.1"/>
    </source>
</evidence>
<keyword evidence="1" id="KW-0812">Transmembrane</keyword>
<name>A0A151PCH6_ALLMI</name>
<dbReference type="Proteomes" id="UP000050525">
    <property type="component" value="Unassembled WGS sequence"/>
</dbReference>
<reference evidence="2 3" key="1">
    <citation type="journal article" date="2012" name="Genome Biol.">
        <title>Sequencing three crocodilian genomes to illuminate the evolution of archosaurs and amniotes.</title>
        <authorList>
            <person name="St John J.A."/>
            <person name="Braun E.L."/>
            <person name="Isberg S.R."/>
            <person name="Miles L.G."/>
            <person name="Chong A.Y."/>
            <person name="Gongora J."/>
            <person name="Dalzell P."/>
            <person name="Moran C."/>
            <person name="Bed'hom B."/>
            <person name="Abzhanov A."/>
            <person name="Burgess S.C."/>
            <person name="Cooksey A.M."/>
            <person name="Castoe T.A."/>
            <person name="Crawford N.G."/>
            <person name="Densmore L.D."/>
            <person name="Drew J.C."/>
            <person name="Edwards S.V."/>
            <person name="Faircloth B.C."/>
            <person name="Fujita M.K."/>
            <person name="Greenwold M.J."/>
            <person name="Hoffmann F.G."/>
            <person name="Howard J.M."/>
            <person name="Iguchi T."/>
            <person name="Janes D.E."/>
            <person name="Khan S.Y."/>
            <person name="Kohno S."/>
            <person name="de Koning A.J."/>
            <person name="Lance S.L."/>
            <person name="McCarthy F.M."/>
            <person name="McCormack J.E."/>
            <person name="Merchant M.E."/>
            <person name="Peterson D.G."/>
            <person name="Pollock D.D."/>
            <person name="Pourmand N."/>
            <person name="Raney B.J."/>
            <person name="Roessler K.A."/>
            <person name="Sanford J.R."/>
            <person name="Sawyer R.H."/>
            <person name="Schmidt C.J."/>
            <person name="Triplett E.W."/>
            <person name="Tuberville T.D."/>
            <person name="Venegas-Anaya M."/>
            <person name="Howard J.T."/>
            <person name="Jarvis E.D."/>
            <person name="Guillette L.J.Jr."/>
            <person name="Glenn T.C."/>
            <person name="Green R.E."/>
            <person name="Ray D.A."/>
        </authorList>
    </citation>
    <scope>NUCLEOTIDE SEQUENCE [LARGE SCALE GENOMIC DNA]</scope>
    <source>
        <strain evidence="2">KSC_2009_1</strain>
    </source>
</reference>
<gene>
    <name evidence="2" type="ORF">Y1Q_0018453</name>
</gene>
<keyword evidence="3" id="KW-1185">Reference proteome</keyword>
<organism evidence="2 3">
    <name type="scientific">Alligator mississippiensis</name>
    <name type="common">American alligator</name>
    <dbReference type="NCBI Taxonomy" id="8496"/>
    <lineage>
        <taxon>Eukaryota</taxon>
        <taxon>Metazoa</taxon>
        <taxon>Chordata</taxon>
        <taxon>Craniata</taxon>
        <taxon>Vertebrata</taxon>
        <taxon>Euteleostomi</taxon>
        <taxon>Archelosauria</taxon>
        <taxon>Archosauria</taxon>
        <taxon>Crocodylia</taxon>
        <taxon>Alligatoridae</taxon>
        <taxon>Alligatorinae</taxon>
        <taxon>Alligator</taxon>
    </lineage>
</organism>
<protein>
    <submittedName>
        <fullName evidence="2">Uncharacterized protein</fullName>
    </submittedName>
</protein>
<sequence>MGLQLPGYVECLCGTWSYDWEQCAKTYVISQRIGLTALCAIAITAAVYTLFPYWYCKAHRQGRQKMDVY</sequence>
<evidence type="ECO:0000256" key="1">
    <source>
        <dbReference type="SAM" id="Phobius"/>
    </source>
</evidence>
<keyword evidence="1" id="KW-1133">Transmembrane helix</keyword>